<feature type="compositionally biased region" description="Basic and acidic residues" evidence="1">
    <location>
        <begin position="134"/>
        <end position="160"/>
    </location>
</feature>
<evidence type="ECO:0000313" key="2">
    <source>
        <dbReference type="EnsemblMetazoa" id="Aqu2.1.44275_001"/>
    </source>
</evidence>
<reference evidence="2" key="2">
    <citation type="submission" date="2017-05" db="UniProtKB">
        <authorList>
            <consortium name="EnsemblMetazoa"/>
        </authorList>
    </citation>
    <scope>IDENTIFICATION</scope>
</reference>
<organism evidence="2">
    <name type="scientific">Amphimedon queenslandica</name>
    <name type="common">Sponge</name>
    <dbReference type="NCBI Taxonomy" id="400682"/>
    <lineage>
        <taxon>Eukaryota</taxon>
        <taxon>Metazoa</taxon>
        <taxon>Porifera</taxon>
        <taxon>Demospongiae</taxon>
        <taxon>Heteroscleromorpha</taxon>
        <taxon>Haplosclerida</taxon>
        <taxon>Niphatidae</taxon>
        <taxon>Amphimedon</taxon>
    </lineage>
</organism>
<dbReference type="AlphaFoldDB" id="A0A1X7VWN8"/>
<proteinExistence type="predicted"/>
<evidence type="ECO:0000313" key="3">
    <source>
        <dbReference type="Proteomes" id="UP000007879"/>
    </source>
</evidence>
<feature type="region of interest" description="Disordered" evidence="1">
    <location>
        <begin position="134"/>
        <end position="186"/>
    </location>
</feature>
<dbReference type="EnsemblMetazoa" id="XM_019996197.1">
    <property type="protein sequence ID" value="XP_019851756.1"/>
    <property type="gene ID" value="LOC109581773"/>
</dbReference>
<dbReference type="KEGG" id="aqu:109581773"/>
<feature type="region of interest" description="Disordered" evidence="1">
    <location>
        <begin position="433"/>
        <end position="462"/>
    </location>
</feature>
<evidence type="ECO:0008006" key="4">
    <source>
        <dbReference type="Google" id="ProtNLM"/>
    </source>
</evidence>
<keyword evidence="3" id="KW-1185">Reference proteome</keyword>
<sequence>MATVSQDVEELTSVFQELQKILDSKHAHLLQQLYRLHDEKRKQQETISTLRLELKLSQSQSQQLTSRKQEYKDLYLKSREEIELYKQELKKSQRKIQEYENFYKHLEGVESNLAKQLEAIQNKEIELDEREKRLQIHSEDLNSKKKETDKTKSPPDEQKRPLRRRSSSVDGRKRLPKKPQYGVIHPGSITHDTIQQQFIEYYTKHKRQYGSLLSKHGKQSASILCHIMQIAFDKSKNKIIEVVQQTIEKKQTDHEVIKAISLLRKSRLVLNNEADILEIKRLFLLPIYTKEYQGSPGGWEEKKYAYSILLNSSDINKHAICATLEKEVTDEVLKMLTNIDHIIADMVKKAAQLSWDMVTLVPPAIVAQPLEYYDEWQEKRYSYWKEENTDQALIYYRPVVFFSALGHVACKGEVGNILPTDLAARDSIQLPKTQPLTRPESLKPHNPCVGDLGKNYGMKRLN</sequence>
<gene>
    <name evidence="2" type="primary">109581773</name>
</gene>
<dbReference type="Proteomes" id="UP000007879">
    <property type="component" value="Unassembled WGS sequence"/>
</dbReference>
<reference evidence="3" key="1">
    <citation type="journal article" date="2010" name="Nature">
        <title>The Amphimedon queenslandica genome and the evolution of animal complexity.</title>
        <authorList>
            <person name="Srivastava M."/>
            <person name="Simakov O."/>
            <person name="Chapman J."/>
            <person name="Fahey B."/>
            <person name="Gauthier M.E."/>
            <person name="Mitros T."/>
            <person name="Richards G.S."/>
            <person name="Conaco C."/>
            <person name="Dacre M."/>
            <person name="Hellsten U."/>
            <person name="Larroux C."/>
            <person name="Putnam N.H."/>
            <person name="Stanke M."/>
            <person name="Adamska M."/>
            <person name="Darling A."/>
            <person name="Degnan S.M."/>
            <person name="Oakley T.H."/>
            <person name="Plachetzki D.C."/>
            <person name="Zhai Y."/>
            <person name="Adamski M."/>
            <person name="Calcino A."/>
            <person name="Cummins S.F."/>
            <person name="Goodstein D.M."/>
            <person name="Harris C."/>
            <person name="Jackson D.J."/>
            <person name="Leys S.P."/>
            <person name="Shu S."/>
            <person name="Woodcroft B.J."/>
            <person name="Vervoort M."/>
            <person name="Kosik K.S."/>
            <person name="Manning G."/>
            <person name="Degnan B.M."/>
            <person name="Rokhsar D.S."/>
        </authorList>
    </citation>
    <scope>NUCLEOTIDE SEQUENCE [LARGE SCALE GENOMIC DNA]</scope>
</reference>
<name>A0A1X7VWN8_AMPQE</name>
<evidence type="ECO:0000256" key="1">
    <source>
        <dbReference type="SAM" id="MobiDB-lite"/>
    </source>
</evidence>
<dbReference type="InParanoid" id="A0A1X7VWN8"/>
<dbReference type="EnsemblMetazoa" id="Aqu2.1.44275_001">
    <property type="protein sequence ID" value="Aqu2.1.44275_001"/>
    <property type="gene ID" value="Aqu2.1.44275"/>
</dbReference>
<protein>
    <recommendedName>
        <fullName evidence="4">Mitochondria-eating protein C-terminal domain-containing protein</fullName>
    </recommendedName>
</protein>
<accession>A0A1X7VWN8</accession>